<sequence length="209" mass="23861">MKPENKKSPLASQSKRKLRYDDDKGRFRAIEEEVDGSKVRRLRGYPILFGVLGRPWRGSDWVEKVDKDALAGVDFSKLVILLNHETTWVLGRYGKNLTATVDETGLFVEVTLGNTWIDDYVFDRVEKELIDGMSFWFDNNAIIASDWTNKIDVVVKINEVYEVSLVTFPAYDETVVIAEVVAENADELEAEPEENELMKDTLINLIAQL</sequence>
<evidence type="ECO:0000259" key="4">
    <source>
        <dbReference type="Pfam" id="PF04586"/>
    </source>
</evidence>
<keyword evidence="3" id="KW-0378">Hydrolase</keyword>
<gene>
    <name evidence="5" type="ORF">DFP95_12146</name>
</gene>
<reference evidence="5 6" key="1">
    <citation type="submission" date="2018-07" db="EMBL/GenBank/DDBJ databases">
        <title>Genomic Encyclopedia of Type Strains, Phase III (KMG-III): the genomes of soil and plant-associated and newly described type strains.</title>
        <authorList>
            <person name="Whitman W."/>
        </authorList>
    </citation>
    <scope>NUCLEOTIDE SEQUENCE [LARGE SCALE GENOMIC DNA]</scope>
    <source>
        <strain evidence="5 6">CECT 8236</strain>
    </source>
</reference>
<dbReference type="AlphaFoldDB" id="A0A3D9HZF7"/>
<dbReference type="InterPro" id="IPR054613">
    <property type="entry name" value="Peptidase_S78_dom"/>
</dbReference>
<name>A0A3D9HZF7_9BACL</name>
<keyword evidence="1" id="KW-1188">Viral release from host cell</keyword>
<dbReference type="InterPro" id="IPR006433">
    <property type="entry name" value="Prohead_protease"/>
</dbReference>
<evidence type="ECO:0000256" key="3">
    <source>
        <dbReference type="ARBA" id="ARBA00022801"/>
    </source>
</evidence>
<dbReference type="OrthoDB" id="64791at2"/>
<proteinExistence type="predicted"/>
<dbReference type="Proteomes" id="UP000256869">
    <property type="component" value="Unassembled WGS sequence"/>
</dbReference>
<keyword evidence="2" id="KW-0645">Protease</keyword>
<dbReference type="RefSeq" id="WP_115995151.1">
    <property type="nucleotide sequence ID" value="NZ_QRDY01000021.1"/>
</dbReference>
<feature type="domain" description="Prohead serine protease" evidence="4">
    <location>
        <begin position="34"/>
        <end position="181"/>
    </location>
</feature>
<keyword evidence="6" id="KW-1185">Reference proteome</keyword>
<dbReference type="GO" id="GO:0006508">
    <property type="term" value="P:proteolysis"/>
    <property type="evidence" value="ECO:0007669"/>
    <property type="project" value="UniProtKB-KW"/>
</dbReference>
<comment type="caution">
    <text evidence="5">The sequence shown here is derived from an EMBL/GenBank/DDBJ whole genome shotgun (WGS) entry which is preliminary data.</text>
</comment>
<dbReference type="EMBL" id="QRDY01000021">
    <property type="protein sequence ID" value="RED54790.1"/>
    <property type="molecule type" value="Genomic_DNA"/>
</dbReference>
<accession>A0A3D9HZF7</accession>
<evidence type="ECO:0000256" key="2">
    <source>
        <dbReference type="ARBA" id="ARBA00022670"/>
    </source>
</evidence>
<dbReference type="NCBIfam" id="TIGR01543">
    <property type="entry name" value="proheadase_HK97"/>
    <property type="match status" value="1"/>
</dbReference>
<evidence type="ECO:0000313" key="5">
    <source>
        <dbReference type="EMBL" id="RED54790.1"/>
    </source>
</evidence>
<evidence type="ECO:0000256" key="1">
    <source>
        <dbReference type="ARBA" id="ARBA00022612"/>
    </source>
</evidence>
<protein>
    <recommendedName>
        <fullName evidence="4">Prohead serine protease domain-containing protein</fullName>
    </recommendedName>
</protein>
<evidence type="ECO:0000313" key="6">
    <source>
        <dbReference type="Proteomes" id="UP000256869"/>
    </source>
</evidence>
<organism evidence="5 6">
    <name type="scientific">Cohnella lupini</name>
    <dbReference type="NCBI Taxonomy" id="1294267"/>
    <lineage>
        <taxon>Bacteria</taxon>
        <taxon>Bacillati</taxon>
        <taxon>Bacillota</taxon>
        <taxon>Bacilli</taxon>
        <taxon>Bacillales</taxon>
        <taxon>Paenibacillaceae</taxon>
        <taxon>Cohnella</taxon>
    </lineage>
</organism>
<dbReference type="GO" id="GO:0008233">
    <property type="term" value="F:peptidase activity"/>
    <property type="evidence" value="ECO:0007669"/>
    <property type="project" value="UniProtKB-KW"/>
</dbReference>
<dbReference type="Pfam" id="PF04586">
    <property type="entry name" value="Peptidase_S78"/>
    <property type="match status" value="1"/>
</dbReference>